<protein>
    <submittedName>
        <fullName evidence="4">Ribonuclease H-like domain, reverse transcriptase, RNA-dependent DNA polymerase</fullName>
    </submittedName>
</protein>
<keyword evidence="4" id="KW-0548">Nucleotidyltransferase</keyword>
<feature type="coiled-coil region" evidence="1">
    <location>
        <begin position="485"/>
        <end position="512"/>
    </location>
</feature>
<reference evidence="4" key="1">
    <citation type="journal article" date="2019" name="Sci. Rep.">
        <title>Draft genome of Tanacetum cinerariifolium, the natural source of mosquito coil.</title>
        <authorList>
            <person name="Yamashiro T."/>
            <person name="Shiraishi A."/>
            <person name="Satake H."/>
            <person name="Nakayama K."/>
        </authorList>
    </citation>
    <scope>NUCLEOTIDE SEQUENCE</scope>
</reference>
<dbReference type="InterPro" id="IPR013103">
    <property type="entry name" value="RVT_2"/>
</dbReference>
<dbReference type="PANTHER" id="PTHR11439">
    <property type="entry name" value="GAG-POL-RELATED RETROTRANSPOSON"/>
    <property type="match status" value="1"/>
</dbReference>
<sequence length="669" mass="75882">MRLFGCLVAILNPKDHLGSGPDYLFDIDVLTRTMNYEPIIVDTQSNSFVGTKPSDNAGQAKKETERVKDYILLPLWTADPPFSQDLKSSQDDGFKPSSDDGKKIDEDLNDELPFDLNIPALEDVGTYDFSNEDENDDAVAVINNLDTTIQVSPTPTIRIHKDHPLDQTFKIACLLAFYHKKNPKRNKKDERGIVIRNKARLVAQGHTQEEGIDYDEVFALVARIEAIRLFLAYASFKDFVVYQMDVKSLFLYGKIKEEVFTEVKNASTPMETQKPLLKDEDGEEMDVYMYRLMICSLMYLTSSRLDIMFAVCAYARYQVNPKVSHLHAVKRIFRYLKGHPKLGLWYPKDSTFNLVAYTNSDYAGASLDKKSTTGGCQFLRCRLISWQCKKQIVVVNSITEAEYVVASRTTSGGGPRCQEAMRDTIAQTRFENVSKLSNDSLLARGNTLQSDEDRMKLNEVMELCSNLQSKVLDLEKIKITQALEITSLKSRVKKLEKKQRNLREDASKQRRKIHDIDVDEDITQVNDQDDAEMFDVSDLHGEEVFVENEVADKEVNAAGEVNAASIATTNSADATITTEKITLAQALMEIKTTKPKTKGIVLQDPSESPTTTTIIPKQKSHDKGKGIMVEEPVKHKKKYQIRLDEETTLKLQAEFHEEEQRLPRDRAQK</sequence>
<comment type="caution">
    <text evidence="4">The sequence shown here is derived from an EMBL/GenBank/DDBJ whole genome shotgun (WGS) entry which is preliminary data.</text>
</comment>
<feature type="region of interest" description="Disordered" evidence="2">
    <location>
        <begin position="84"/>
        <end position="106"/>
    </location>
</feature>
<dbReference type="EMBL" id="BKCJ010000479">
    <property type="protein sequence ID" value="GEU33575.1"/>
    <property type="molecule type" value="Genomic_DNA"/>
</dbReference>
<gene>
    <name evidence="4" type="ORF">Tci_005553</name>
</gene>
<name>A0A6L2JC88_TANCI</name>
<keyword evidence="1" id="KW-0175">Coiled coil</keyword>
<keyword evidence="4" id="KW-0695">RNA-directed DNA polymerase</keyword>
<dbReference type="PANTHER" id="PTHR11439:SF495">
    <property type="entry name" value="REVERSE TRANSCRIPTASE, RNA-DEPENDENT DNA POLYMERASE-RELATED"/>
    <property type="match status" value="1"/>
</dbReference>
<dbReference type="AlphaFoldDB" id="A0A6L2JC88"/>
<evidence type="ECO:0000256" key="2">
    <source>
        <dbReference type="SAM" id="MobiDB-lite"/>
    </source>
</evidence>
<evidence type="ECO:0000259" key="3">
    <source>
        <dbReference type="Pfam" id="PF07727"/>
    </source>
</evidence>
<accession>A0A6L2JC88</accession>
<dbReference type="Pfam" id="PF07727">
    <property type="entry name" value="RVT_2"/>
    <property type="match status" value="1"/>
</dbReference>
<evidence type="ECO:0000313" key="4">
    <source>
        <dbReference type="EMBL" id="GEU33575.1"/>
    </source>
</evidence>
<keyword evidence="4" id="KW-0808">Transferase</keyword>
<feature type="region of interest" description="Disordered" evidence="2">
    <location>
        <begin position="600"/>
        <end position="631"/>
    </location>
</feature>
<feature type="compositionally biased region" description="Basic and acidic residues" evidence="2">
    <location>
        <begin position="88"/>
        <end position="106"/>
    </location>
</feature>
<evidence type="ECO:0000256" key="1">
    <source>
        <dbReference type="SAM" id="Coils"/>
    </source>
</evidence>
<dbReference type="GO" id="GO:0003964">
    <property type="term" value="F:RNA-directed DNA polymerase activity"/>
    <property type="evidence" value="ECO:0007669"/>
    <property type="project" value="UniProtKB-KW"/>
</dbReference>
<feature type="domain" description="Reverse transcriptase Ty1/copia-type" evidence="3">
    <location>
        <begin position="186"/>
        <end position="262"/>
    </location>
</feature>
<organism evidence="4">
    <name type="scientific">Tanacetum cinerariifolium</name>
    <name type="common">Dalmatian daisy</name>
    <name type="synonym">Chrysanthemum cinerariifolium</name>
    <dbReference type="NCBI Taxonomy" id="118510"/>
    <lineage>
        <taxon>Eukaryota</taxon>
        <taxon>Viridiplantae</taxon>
        <taxon>Streptophyta</taxon>
        <taxon>Embryophyta</taxon>
        <taxon>Tracheophyta</taxon>
        <taxon>Spermatophyta</taxon>
        <taxon>Magnoliopsida</taxon>
        <taxon>eudicotyledons</taxon>
        <taxon>Gunneridae</taxon>
        <taxon>Pentapetalae</taxon>
        <taxon>asterids</taxon>
        <taxon>campanulids</taxon>
        <taxon>Asterales</taxon>
        <taxon>Asteraceae</taxon>
        <taxon>Asteroideae</taxon>
        <taxon>Anthemideae</taxon>
        <taxon>Anthemidinae</taxon>
        <taxon>Tanacetum</taxon>
    </lineage>
</organism>
<proteinExistence type="predicted"/>